<name>A0A2T1E3S7_9CYAN</name>
<reference evidence="2" key="1">
    <citation type="submission" date="2018-02" db="EMBL/GenBank/DDBJ databases">
        <authorList>
            <person name="Moore K."/>
            <person name="Momper L."/>
        </authorList>
    </citation>
    <scope>NUCLEOTIDE SEQUENCE [LARGE SCALE GENOMIC DNA]</scope>
    <source>
        <strain evidence="2">ULC18</strain>
    </source>
</reference>
<dbReference type="Proteomes" id="UP000239576">
    <property type="component" value="Unassembled WGS sequence"/>
</dbReference>
<dbReference type="EMBL" id="PVWK01000093">
    <property type="protein sequence ID" value="PSB27397.1"/>
    <property type="molecule type" value="Genomic_DNA"/>
</dbReference>
<accession>A0A2T1E3S7</accession>
<evidence type="ECO:0000313" key="1">
    <source>
        <dbReference type="EMBL" id="PSB27397.1"/>
    </source>
</evidence>
<gene>
    <name evidence="1" type="ORF">C7B82_16520</name>
</gene>
<keyword evidence="2" id="KW-1185">Reference proteome</keyword>
<dbReference type="AlphaFoldDB" id="A0A2T1E3S7"/>
<proteinExistence type="predicted"/>
<organism evidence="1 2">
    <name type="scientific">Stenomitos frigidus ULC18</name>
    <dbReference type="NCBI Taxonomy" id="2107698"/>
    <lineage>
        <taxon>Bacteria</taxon>
        <taxon>Bacillati</taxon>
        <taxon>Cyanobacteriota</taxon>
        <taxon>Cyanophyceae</taxon>
        <taxon>Leptolyngbyales</taxon>
        <taxon>Leptolyngbyaceae</taxon>
        <taxon>Stenomitos</taxon>
    </lineage>
</organism>
<evidence type="ECO:0000313" key="2">
    <source>
        <dbReference type="Proteomes" id="UP000239576"/>
    </source>
</evidence>
<comment type="caution">
    <text evidence="1">The sequence shown here is derived from an EMBL/GenBank/DDBJ whole genome shotgun (WGS) entry which is preliminary data.</text>
</comment>
<protein>
    <submittedName>
        <fullName evidence="1">Uncharacterized protein</fullName>
    </submittedName>
</protein>
<dbReference type="OrthoDB" id="571801at2"/>
<sequence length="172" mass="19323">MTPEAVQMVSNLRREFYTLFAAAMNVPVKISGSSYNRSSSIASWVDEREQLNYVSIYAYTAPDNLLVERPFILRVAINKGAGGITFFKRDQPHQGVNHGWHFELTVLPEELLAFIPWVVSLVKAKTKGANLSLQEPPYPVNLNTTNVLLSTEAWSQEAERMSELPCQAIPQL</sequence>
<reference evidence="1 2" key="2">
    <citation type="submission" date="2018-03" db="EMBL/GenBank/DDBJ databases">
        <title>The ancient ancestry and fast evolution of plastids.</title>
        <authorList>
            <person name="Moore K.R."/>
            <person name="Magnabosco C."/>
            <person name="Momper L."/>
            <person name="Gold D.A."/>
            <person name="Bosak T."/>
            <person name="Fournier G.P."/>
        </authorList>
    </citation>
    <scope>NUCLEOTIDE SEQUENCE [LARGE SCALE GENOMIC DNA]</scope>
    <source>
        <strain evidence="1 2">ULC18</strain>
    </source>
</reference>